<evidence type="ECO:0000313" key="2">
    <source>
        <dbReference type="EMBL" id="RYR20617.1"/>
    </source>
</evidence>
<dbReference type="SUPFAM" id="SSF50249">
    <property type="entry name" value="Nucleic acid-binding proteins"/>
    <property type="match status" value="1"/>
</dbReference>
<comment type="caution">
    <text evidence="2">The sequence shown here is derived from an EMBL/GenBank/DDBJ whole genome shotgun (WGS) entry which is preliminary data.</text>
</comment>
<proteinExistence type="predicted"/>
<dbReference type="Proteomes" id="UP000289738">
    <property type="component" value="Chromosome B03"/>
</dbReference>
<dbReference type="Gene3D" id="2.40.50.140">
    <property type="entry name" value="Nucleic acid-binding proteins"/>
    <property type="match status" value="1"/>
</dbReference>
<evidence type="ECO:0000313" key="3">
    <source>
        <dbReference type="Proteomes" id="UP000289738"/>
    </source>
</evidence>
<protein>
    <recommendedName>
        <fullName evidence="1">Replication protein A 70 kDa DNA-binding subunit B/D first OB fold domain-containing protein</fullName>
    </recommendedName>
</protein>
<organism evidence="2 3">
    <name type="scientific">Arachis hypogaea</name>
    <name type="common">Peanut</name>
    <dbReference type="NCBI Taxonomy" id="3818"/>
    <lineage>
        <taxon>Eukaryota</taxon>
        <taxon>Viridiplantae</taxon>
        <taxon>Streptophyta</taxon>
        <taxon>Embryophyta</taxon>
        <taxon>Tracheophyta</taxon>
        <taxon>Spermatophyta</taxon>
        <taxon>Magnoliopsida</taxon>
        <taxon>eudicotyledons</taxon>
        <taxon>Gunneridae</taxon>
        <taxon>Pentapetalae</taxon>
        <taxon>rosids</taxon>
        <taxon>fabids</taxon>
        <taxon>Fabales</taxon>
        <taxon>Fabaceae</taxon>
        <taxon>Papilionoideae</taxon>
        <taxon>50 kb inversion clade</taxon>
        <taxon>dalbergioids sensu lato</taxon>
        <taxon>Dalbergieae</taxon>
        <taxon>Pterocarpus clade</taxon>
        <taxon>Arachis</taxon>
    </lineage>
</organism>
<dbReference type="AlphaFoldDB" id="A0A445A2G5"/>
<evidence type="ECO:0000259" key="1">
    <source>
        <dbReference type="Pfam" id="PF02721"/>
    </source>
</evidence>
<gene>
    <name evidence="2" type="ORF">Ahy_B03g065808</name>
</gene>
<dbReference type="EMBL" id="SDMP01000013">
    <property type="protein sequence ID" value="RYR20617.1"/>
    <property type="molecule type" value="Genomic_DNA"/>
</dbReference>
<name>A0A445A2G5_ARAHY</name>
<dbReference type="InterPro" id="IPR003871">
    <property type="entry name" value="RFA1B/D_OB_1st"/>
</dbReference>
<dbReference type="InterPro" id="IPR012340">
    <property type="entry name" value="NA-bd_OB-fold"/>
</dbReference>
<dbReference type="CDD" id="cd04480">
    <property type="entry name" value="RPA1_DBD_A_like"/>
    <property type="match status" value="1"/>
</dbReference>
<sequence>MLNLMYTSEIWPEQLILLLKSMIPIFLGHWLWGWLDCKTFSGVQLGDGDRIHATISKPVLEGFRHQIKKHGIYSMRNFIIKTNNDKVRTSPHKYKLSFYTKTEIIFQLIEMLAFNPFKFCPFTELESKGTTDENLLFGKEEARDLITHTGQESKHNTL</sequence>
<feature type="domain" description="Replication protein A 70 kDa DNA-binding subunit B/D first OB fold" evidence="1">
    <location>
        <begin position="47"/>
        <end position="104"/>
    </location>
</feature>
<accession>A0A445A2G5</accession>
<reference evidence="2 3" key="1">
    <citation type="submission" date="2019-01" db="EMBL/GenBank/DDBJ databases">
        <title>Sequencing of cultivated peanut Arachis hypogaea provides insights into genome evolution and oil improvement.</title>
        <authorList>
            <person name="Chen X."/>
        </authorList>
    </citation>
    <scope>NUCLEOTIDE SEQUENCE [LARGE SCALE GENOMIC DNA]</scope>
    <source>
        <strain evidence="3">cv. Fuhuasheng</strain>
        <tissue evidence="2">Leaves</tissue>
    </source>
</reference>
<keyword evidence="3" id="KW-1185">Reference proteome</keyword>
<dbReference type="Pfam" id="PF02721">
    <property type="entry name" value="DUF223"/>
    <property type="match status" value="1"/>
</dbReference>